<feature type="region of interest" description="Disordered" evidence="1">
    <location>
        <begin position="1"/>
        <end position="29"/>
    </location>
</feature>
<keyword evidence="3" id="KW-1185">Reference proteome</keyword>
<comment type="caution">
    <text evidence="2">The sequence shown here is derived from an EMBL/GenBank/DDBJ whole genome shotgun (WGS) entry which is preliminary data.</text>
</comment>
<proteinExistence type="predicted"/>
<gene>
    <name evidence="2" type="ORF">ACU52_12545</name>
</gene>
<dbReference type="Proteomes" id="UP000036951">
    <property type="component" value="Unassembled WGS sequence"/>
</dbReference>
<evidence type="ECO:0000313" key="2">
    <source>
        <dbReference type="EMBL" id="KOO67616.1"/>
    </source>
</evidence>
<evidence type="ECO:0000256" key="1">
    <source>
        <dbReference type="SAM" id="MobiDB-lite"/>
    </source>
</evidence>
<dbReference type="AlphaFoldDB" id="A0A8E1QXP7"/>
<feature type="compositionally biased region" description="Polar residues" evidence="1">
    <location>
        <begin position="17"/>
        <end position="26"/>
    </location>
</feature>
<protein>
    <submittedName>
        <fullName evidence="2">Uncharacterized protein</fullName>
    </submittedName>
</protein>
<accession>A0A8E1QXP7</accession>
<name>A0A8E1QXP7_9BACT</name>
<organism evidence="2 3">
    <name type="scientific">Xylanibacter rarus</name>
    <dbReference type="NCBI Taxonomy" id="1676614"/>
    <lineage>
        <taxon>Bacteria</taxon>
        <taxon>Pseudomonadati</taxon>
        <taxon>Bacteroidota</taxon>
        <taxon>Bacteroidia</taxon>
        <taxon>Bacteroidales</taxon>
        <taxon>Prevotellaceae</taxon>
        <taxon>Xylanibacter</taxon>
    </lineage>
</organism>
<dbReference type="EMBL" id="LFQU01000032">
    <property type="protein sequence ID" value="KOO67616.1"/>
    <property type="molecule type" value="Genomic_DNA"/>
</dbReference>
<sequence length="98" mass="11053">MPGCATRGMTTPCKRAQTGSQKTANQKAKDGIMQSEMYSNKTAKAYLLQTDGHIPALKTHENRQQKAQSGLIRRLIGQQKRAYATCHYERTTRHLLTF</sequence>
<evidence type="ECO:0000313" key="3">
    <source>
        <dbReference type="Proteomes" id="UP000036951"/>
    </source>
</evidence>
<reference evidence="2 3" key="1">
    <citation type="submission" date="2015-06" db="EMBL/GenBank/DDBJ databases">
        <title>Prevotella sp. 109, sp. nov., a novel member of the family Prevotellaceae isolated from human faeces.</title>
        <authorList>
            <person name="Shkoporov A.N."/>
            <person name="Chaplin A.V."/>
            <person name="Kafarskaia L.I."/>
            <person name="Efimov B.A."/>
        </authorList>
    </citation>
    <scope>NUCLEOTIDE SEQUENCE [LARGE SCALE GENOMIC DNA]</scope>
    <source>
        <strain evidence="2 3">109</strain>
    </source>
</reference>